<dbReference type="STRING" id="3988.B9S320"/>
<evidence type="ECO:0000256" key="3">
    <source>
        <dbReference type="ARBA" id="ARBA00023242"/>
    </source>
</evidence>
<feature type="domain" description="UTP25 C-terminal" evidence="5">
    <location>
        <begin position="540"/>
        <end position="698"/>
    </location>
</feature>
<evidence type="ECO:0008006" key="9">
    <source>
        <dbReference type="Google" id="ProtNLM"/>
    </source>
</evidence>
<dbReference type="Proteomes" id="UP000008311">
    <property type="component" value="Unassembled WGS sequence"/>
</dbReference>
<feature type="compositionally biased region" description="Basic and acidic residues" evidence="4">
    <location>
        <begin position="13"/>
        <end position="22"/>
    </location>
</feature>
<dbReference type="eggNOG" id="KOG2340">
    <property type="taxonomic scope" value="Eukaryota"/>
</dbReference>
<dbReference type="EMBL" id="EQ973855">
    <property type="protein sequence ID" value="EEF42005.1"/>
    <property type="molecule type" value="Genomic_DNA"/>
</dbReference>
<dbReference type="GO" id="GO:0019843">
    <property type="term" value="F:rRNA binding"/>
    <property type="evidence" value="ECO:0000318"/>
    <property type="project" value="GO_Central"/>
</dbReference>
<comment type="subcellular location">
    <subcellularLocation>
        <location evidence="1">Nucleus</location>
        <location evidence="1">Nucleolus</location>
    </subcellularLocation>
</comment>
<dbReference type="GO" id="GO:0005730">
    <property type="term" value="C:nucleolus"/>
    <property type="evidence" value="ECO:0000318"/>
    <property type="project" value="GO_Central"/>
</dbReference>
<feature type="compositionally biased region" description="Basic and acidic residues" evidence="4">
    <location>
        <begin position="37"/>
        <end position="55"/>
    </location>
</feature>
<dbReference type="InterPro" id="IPR010678">
    <property type="entry name" value="UTP25"/>
</dbReference>
<keyword evidence="8" id="KW-1185">Reference proteome</keyword>
<dbReference type="InterPro" id="IPR053940">
    <property type="entry name" value="UTP25_NTPase-like"/>
</dbReference>
<comment type="similarity">
    <text evidence="2">Belongs to the UTP25 family.</text>
</comment>
<evidence type="ECO:0000313" key="8">
    <source>
        <dbReference type="Proteomes" id="UP000008311"/>
    </source>
</evidence>
<evidence type="ECO:0000256" key="2">
    <source>
        <dbReference type="ARBA" id="ARBA00009223"/>
    </source>
</evidence>
<dbReference type="AlphaFoldDB" id="B9S320"/>
<dbReference type="GO" id="GO:0032040">
    <property type="term" value="C:small-subunit processome"/>
    <property type="evidence" value="ECO:0000318"/>
    <property type="project" value="GO_Central"/>
</dbReference>
<feature type="domain" description="UTP25 NTP hydrolase-like" evidence="6">
    <location>
        <begin position="242"/>
        <end position="530"/>
    </location>
</feature>
<dbReference type="InParanoid" id="B9S320"/>
<evidence type="ECO:0000313" key="7">
    <source>
        <dbReference type="EMBL" id="EEF42005.1"/>
    </source>
</evidence>
<dbReference type="GO" id="GO:0034511">
    <property type="term" value="F:U3 snoRNA binding"/>
    <property type="evidence" value="ECO:0000318"/>
    <property type="project" value="GO_Central"/>
</dbReference>
<dbReference type="Pfam" id="PF22916">
    <property type="entry name" value="UTP25_NTPase-like"/>
    <property type="match status" value="1"/>
</dbReference>
<accession>B9S320</accession>
<sequence>MSIIDNWAYTSYRQREEEARSDSEDDYGSLSEEEDAGEQRTDDELLKKHEIESEMQKPSTISIEARNEDDVSEHDQDKSDTDQEHSMDVNVQVSTRSEYLQIAAIENLFNNINSSGSYEGIFKDHSIMYSCFFNTNEDGSFGCSQVFFCSFHVHLGSNLSEEEVQNLSNKKWEYKWEVPAFGKLNCKWVGTGECFLKDINKNSSYGLKERLYKHWLDAYKKSRGNDFYSSKQRLFFSLCNSYRDILHCNKNPFYIKGVEEDSSIKDAYIIHSLNHILSTRDLVRKNDSKVAKHQKGAEEELLTIDGFLDHGFTRPKILILLPIRSIALRVVKRLIQLTPQAYKVNVEHVERFYNEFGTQDDEDGDEFAQNVGNSKPLKSSKPSDHQALFGGNNDDNFMIGIKFTRRSIKLYSDFYSSDMIVASPVAVHGRIEEAMGNKEKDFDFLSSIEVLVIDHADVIAMQNWNFLTNVLDHLNQIPSKQHGTDIMRIRKWYLDEKAKFYRQTIILGDYVNPDVYATFNHQCLNYNGKVKLVCKHKGILTKVEHQVRQIYERFDVNSIADADGARHEYFAKKVFPKIKDSTQGGIMLFVSSYFEYVKLRNYLKSQNASFCALADYTKPSDISRARLWFFEGKKKIMLYTERVHFYRRYKIRGIKNLIVYSLPDRKDFYPEMLNMIEEENHSNMTCTVLFSKFDQLRVKLTLFQLLLLRACFLFLDSPNVP</sequence>
<dbReference type="FunCoup" id="B9S320">
    <property type="interactions" value="3109"/>
</dbReference>
<evidence type="ECO:0000256" key="1">
    <source>
        <dbReference type="ARBA" id="ARBA00004604"/>
    </source>
</evidence>
<gene>
    <name evidence="7" type="ORF">RCOM_1194440</name>
</gene>
<evidence type="ECO:0000256" key="4">
    <source>
        <dbReference type="SAM" id="MobiDB-lite"/>
    </source>
</evidence>
<feature type="compositionally biased region" description="Acidic residues" evidence="4">
    <location>
        <begin position="23"/>
        <end position="36"/>
    </location>
</feature>
<organism evidence="7 8">
    <name type="scientific">Ricinus communis</name>
    <name type="common">Castor bean</name>
    <dbReference type="NCBI Taxonomy" id="3988"/>
    <lineage>
        <taxon>Eukaryota</taxon>
        <taxon>Viridiplantae</taxon>
        <taxon>Streptophyta</taxon>
        <taxon>Embryophyta</taxon>
        <taxon>Tracheophyta</taxon>
        <taxon>Spermatophyta</taxon>
        <taxon>Magnoliopsida</taxon>
        <taxon>eudicotyledons</taxon>
        <taxon>Gunneridae</taxon>
        <taxon>Pentapetalae</taxon>
        <taxon>rosids</taxon>
        <taxon>fabids</taxon>
        <taxon>Malpighiales</taxon>
        <taxon>Euphorbiaceae</taxon>
        <taxon>Acalyphoideae</taxon>
        <taxon>Acalypheae</taxon>
        <taxon>Ricinus</taxon>
    </lineage>
</organism>
<evidence type="ECO:0000259" key="6">
    <source>
        <dbReference type="Pfam" id="PF22916"/>
    </source>
</evidence>
<feature type="compositionally biased region" description="Basic and acidic residues" evidence="4">
    <location>
        <begin position="65"/>
        <end position="87"/>
    </location>
</feature>
<feature type="region of interest" description="Disordered" evidence="4">
    <location>
        <begin position="1"/>
        <end position="88"/>
    </location>
</feature>
<dbReference type="PANTHER" id="PTHR12933:SF0">
    <property type="entry name" value="U3 SMALL NUCLEOLAR RNA-ASSOCIATED PROTEIN 25 HOMOLOG"/>
    <property type="match status" value="1"/>
</dbReference>
<dbReference type="GO" id="GO:0000462">
    <property type="term" value="P:maturation of SSU-rRNA from tricistronic rRNA transcript (SSU-rRNA, 5.8S rRNA, LSU-rRNA)"/>
    <property type="evidence" value="ECO:0000318"/>
    <property type="project" value="GO_Central"/>
</dbReference>
<proteinExistence type="inferred from homology"/>
<protein>
    <recommendedName>
        <fullName evidence="9">Digestive organ expansion factor</fullName>
    </recommendedName>
</protein>
<dbReference type="InterPro" id="IPR027417">
    <property type="entry name" value="P-loop_NTPase"/>
</dbReference>
<dbReference type="Gene3D" id="3.40.50.300">
    <property type="entry name" value="P-loop containing nucleotide triphosphate hydrolases"/>
    <property type="match status" value="1"/>
</dbReference>
<feature type="region of interest" description="Disordered" evidence="4">
    <location>
        <begin position="358"/>
        <end position="386"/>
    </location>
</feature>
<keyword evidence="3" id="KW-0539">Nucleus</keyword>
<dbReference type="InterPro" id="IPR053939">
    <property type="entry name" value="UTP25_C"/>
</dbReference>
<dbReference type="PANTHER" id="PTHR12933">
    <property type="entry name" value="ORF PROTEIN-RELATED"/>
    <property type="match status" value="1"/>
</dbReference>
<reference evidence="8" key="1">
    <citation type="journal article" date="2010" name="Nat. Biotechnol.">
        <title>Draft genome sequence of the oilseed species Ricinus communis.</title>
        <authorList>
            <person name="Chan A.P."/>
            <person name="Crabtree J."/>
            <person name="Zhao Q."/>
            <person name="Lorenzi H."/>
            <person name="Orvis J."/>
            <person name="Puiu D."/>
            <person name="Melake-Berhan A."/>
            <person name="Jones K.M."/>
            <person name="Redman J."/>
            <person name="Chen G."/>
            <person name="Cahoon E.B."/>
            <person name="Gedil M."/>
            <person name="Stanke M."/>
            <person name="Haas B.J."/>
            <person name="Wortman J.R."/>
            <person name="Fraser-Liggett C.M."/>
            <person name="Ravel J."/>
            <person name="Rabinowicz P.D."/>
        </authorList>
    </citation>
    <scope>NUCLEOTIDE SEQUENCE [LARGE SCALE GENOMIC DNA]</scope>
    <source>
        <strain evidence="8">cv. Hale</strain>
    </source>
</reference>
<evidence type="ECO:0000259" key="5">
    <source>
        <dbReference type="Pfam" id="PF06862"/>
    </source>
</evidence>
<name>B9S320_RICCO</name>
<dbReference type="Pfam" id="PF06862">
    <property type="entry name" value="Utp25_C"/>
    <property type="match status" value="1"/>
</dbReference>